<dbReference type="Pfam" id="PF07228">
    <property type="entry name" value="SpoIIE"/>
    <property type="match status" value="1"/>
</dbReference>
<feature type="domain" description="PAC" evidence="8">
    <location>
        <begin position="120"/>
        <end position="174"/>
    </location>
</feature>
<feature type="domain" description="PAC" evidence="8">
    <location>
        <begin position="372"/>
        <end position="427"/>
    </location>
</feature>
<comment type="caution">
    <text evidence="9">The sequence shown here is derived from an EMBL/GenBank/DDBJ whole genome shotgun (WGS) entry which is preliminary data.</text>
</comment>
<dbReference type="PANTHER" id="PTHR43304">
    <property type="entry name" value="PHYTOCHROME-LIKE PROTEIN CPH1"/>
    <property type="match status" value="1"/>
</dbReference>
<dbReference type="RefSeq" id="WP_111062104.1">
    <property type="nucleotide sequence ID" value="NZ_JBHUCU010000002.1"/>
</dbReference>
<dbReference type="Gene3D" id="3.60.40.10">
    <property type="entry name" value="PPM-type phosphatase domain"/>
    <property type="match status" value="1"/>
</dbReference>
<dbReference type="InterPro" id="IPR036457">
    <property type="entry name" value="PPM-type-like_dom_sf"/>
</dbReference>
<dbReference type="GO" id="GO:0004673">
    <property type="term" value="F:protein histidine kinase activity"/>
    <property type="evidence" value="ECO:0007669"/>
    <property type="project" value="UniProtKB-EC"/>
</dbReference>
<keyword evidence="5" id="KW-0418">Kinase</keyword>
<evidence type="ECO:0000256" key="6">
    <source>
        <dbReference type="SAM" id="Phobius"/>
    </source>
</evidence>
<dbReference type="InterPro" id="IPR013767">
    <property type="entry name" value="PAS_fold"/>
</dbReference>
<dbReference type="EMBL" id="QKSB01000002">
    <property type="protein sequence ID" value="PZE17953.1"/>
    <property type="molecule type" value="Genomic_DNA"/>
</dbReference>
<dbReference type="InterPro" id="IPR052162">
    <property type="entry name" value="Sensor_kinase/Photoreceptor"/>
</dbReference>
<dbReference type="PANTHER" id="PTHR43304:SF1">
    <property type="entry name" value="PAC DOMAIN-CONTAINING PROTEIN"/>
    <property type="match status" value="1"/>
</dbReference>
<evidence type="ECO:0000256" key="2">
    <source>
        <dbReference type="ARBA" id="ARBA00012438"/>
    </source>
</evidence>
<dbReference type="InterPro" id="IPR000014">
    <property type="entry name" value="PAS"/>
</dbReference>
<dbReference type="SMART" id="SM00086">
    <property type="entry name" value="PAC"/>
    <property type="match status" value="3"/>
</dbReference>
<dbReference type="Pfam" id="PF00989">
    <property type="entry name" value="PAS"/>
    <property type="match status" value="1"/>
</dbReference>
<evidence type="ECO:0000259" key="7">
    <source>
        <dbReference type="PROSITE" id="PS50112"/>
    </source>
</evidence>
<dbReference type="PROSITE" id="PS50112">
    <property type="entry name" value="PAS"/>
    <property type="match status" value="2"/>
</dbReference>
<dbReference type="Pfam" id="PF13426">
    <property type="entry name" value="PAS_9"/>
    <property type="match status" value="1"/>
</dbReference>
<dbReference type="Proteomes" id="UP000249248">
    <property type="component" value="Unassembled WGS sequence"/>
</dbReference>
<protein>
    <recommendedName>
        <fullName evidence="2">histidine kinase</fullName>
        <ecNumber evidence="2">2.7.13.3</ecNumber>
    </recommendedName>
</protein>
<proteinExistence type="predicted"/>
<accession>A0A2W1NFT7</accession>
<dbReference type="NCBIfam" id="TIGR00229">
    <property type="entry name" value="sensory_box"/>
    <property type="match status" value="3"/>
</dbReference>
<comment type="catalytic activity">
    <reaction evidence="1">
        <text>ATP + protein L-histidine = ADP + protein N-phospho-L-histidine.</text>
        <dbReference type="EC" id="2.7.13.3"/>
    </reaction>
</comment>
<dbReference type="PROSITE" id="PS50113">
    <property type="entry name" value="PAC"/>
    <property type="match status" value="3"/>
</dbReference>
<feature type="domain" description="PAC" evidence="8">
    <location>
        <begin position="248"/>
        <end position="300"/>
    </location>
</feature>
<gene>
    <name evidence="9" type="ORF">DNU06_04870</name>
</gene>
<dbReference type="InterPro" id="IPR035965">
    <property type="entry name" value="PAS-like_dom_sf"/>
</dbReference>
<feature type="domain" description="PAS" evidence="7">
    <location>
        <begin position="46"/>
        <end position="116"/>
    </location>
</feature>
<organism evidence="9 10">
    <name type="scientific">Putridiphycobacter roseus</name>
    <dbReference type="NCBI Taxonomy" id="2219161"/>
    <lineage>
        <taxon>Bacteria</taxon>
        <taxon>Pseudomonadati</taxon>
        <taxon>Bacteroidota</taxon>
        <taxon>Flavobacteriia</taxon>
        <taxon>Flavobacteriales</taxon>
        <taxon>Crocinitomicaceae</taxon>
        <taxon>Putridiphycobacter</taxon>
    </lineage>
</organism>
<dbReference type="GO" id="GO:0006355">
    <property type="term" value="P:regulation of DNA-templated transcription"/>
    <property type="evidence" value="ECO:0007669"/>
    <property type="project" value="InterPro"/>
</dbReference>
<dbReference type="AlphaFoldDB" id="A0A2W1NFT7"/>
<dbReference type="SUPFAM" id="SSF55785">
    <property type="entry name" value="PYP-like sensor domain (PAS domain)"/>
    <property type="match status" value="3"/>
</dbReference>
<dbReference type="InterPro" id="IPR001932">
    <property type="entry name" value="PPM-type_phosphatase-like_dom"/>
</dbReference>
<evidence type="ECO:0000256" key="1">
    <source>
        <dbReference type="ARBA" id="ARBA00000085"/>
    </source>
</evidence>
<reference evidence="9 10" key="1">
    <citation type="submission" date="2018-06" db="EMBL/GenBank/DDBJ databases">
        <title>The draft genome sequence of Crocinitomix sp. SM1701.</title>
        <authorList>
            <person name="Zhang X."/>
        </authorList>
    </citation>
    <scope>NUCLEOTIDE SEQUENCE [LARGE SCALE GENOMIC DNA]</scope>
    <source>
        <strain evidence="9 10">SM1701</strain>
    </source>
</reference>
<evidence type="ECO:0000313" key="10">
    <source>
        <dbReference type="Proteomes" id="UP000249248"/>
    </source>
</evidence>
<name>A0A2W1NFT7_9FLAO</name>
<dbReference type="SMART" id="SM00091">
    <property type="entry name" value="PAS"/>
    <property type="match status" value="3"/>
</dbReference>
<keyword evidence="6" id="KW-1133">Transmembrane helix</keyword>
<evidence type="ECO:0000259" key="8">
    <source>
        <dbReference type="PROSITE" id="PS50113"/>
    </source>
</evidence>
<evidence type="ECO:0000256" key="4">
    <source>
        <dbReference type="ARBA" id="ARBA00022679"/>
    </source>
</evidence>
<dbReference type="OrthoDB" id="9763484at2"/>
<sequence>MDPEKLIFTISILFLITLIILLLIRLNVVNKRLKNKSFAYQRIQAEKIQFEKLLDSVNDIIYIADDKGLFTYYNHYATLLLGYTKEENIGRRFQELIHKDHVAHVQKSYYNHFAQNLKQSYLEFQIKKKDGNIIWVGQQVTSKFSADDPTKIIGFYGVVRDINDRKLAELLLSESEIKYRELFDNSSELIHSIDTDGEVLYANNSWLQKLGYTESELKDLNYFSVIHPDSHAHCTEFLETVIEKGKFEGITVYNLQTKAGQKITVEGSVTITQQNGKVYSIQSFLRDITKQKEAEIRLTKQENTLRQITETINDVFYLYNMQDKKYEYISANCESILGANKDFFYTHQRYPKLFVHELDEKKLLAAHKIVESGIPYSIDYRITVNEETKWINEKSFPILDDAGKVVANSGICRDITDLKQAQNIIHDQNIEIGLSIQYAKSIQEAVLPSEKRVASFIADAFVLFKPKAIVSGDFFVVDKINTNEGNELLTLIVGDCTGHGVPGAVLSLMCNVLVRESFTRVEVNTPAEALDFIRKRLIAFLGSQQEKIIQDGMDIAFSVLDQVNSKLYFAGANISCIIVRGNEAIEHKGNRQHIGYMDNPKPFSNHVIDIEKGDCIFLYTDGFMDQFGGEKNKKYSKKRLHQFLIKKSHLSMAEINKLLEEEFMIWKGDFEQIDDVTIMGFRFN</sequence>
<dbReference type="InterPro" id="IPR000700">
    <property type="entry name" value="PAS-assoc_C"/>
</dbReference>
<evidence type="ECO:0000313" key="9">
    <source>
        <dbReference type="EMBL" id="PZE17953.1"/>
    </source>
</evidence>
<evidence type="ECO:0000256" key="3">
    <source>
        <dbReference type="ARBA" id="ARBA00022553"/>
    </source>
</evidence>
<dbReference type="InterPro" id="IPR001610">
    <property type="entry name" value="PAC"/>
</dbReference>
<feature type="transmembrane region" description="Helical" evidence="6">
    <location>
        <begin position="6"/>
        <end position="28"/>
    </location>
</feature>
<dbReference type="CDD" id="cd00130">
    <property type="entry name" value="PAS"/>
    <property type="match status" value="2"/>
</dbReference>
<dbReference type="SMART" id="SM00331">
    <property type="entry name" value="PP2C_SIG"/>
    <property type="match status" value="1"/>
</dbReference>
<evidence type="ECO:0000256" key="5">
    <source>
        <dbReference type="ARBA" id="ARBA00022777"/>
    </source>
</evidence>
<feature type="domain" description="PAS" evidence="7">
    <location>
        <begin position="175"/>
        <end position="245"/>
    </location>
</feature>
<keyword evidence="10" id="KW-1185">Reference proteome</keyword>
<keyword evidence="6" id="KW-0472">Membrane</keyword>
<keyword evidence="4" id="KW-0808">Transferase</keyword>
<keyword evidence="6" id="KW-0812">Transmembrane</keyword>
<dbReference type="Gene3D" id="3.30.450.20">
    <property type="entry name" value="PAS domain"/>
    <property type="match status" value="3"/>
</dbReference>
<dbReference type="EC" id="2.7.13.3" evidence="2"/>
<keyword evidence="3" id="KW-0597">Phosphoprotein</keyword>